<dbReference type="Proteomes" id="UP000037179">
    <property type="component" value="Unassembled WGS sequence"/>
</dbReference>
<dbReference type="GO" id="GO:0016878">
    <property type="term" value="F:acid-thiol ligase activity"/>
    <property type="evidence" value="ECO:0007669"/>
    <property type="project" value="UniProtKB-ARBA"/>
</dbReference>
<dbReference type="InterPro" id="IPR050237">
    <property type="entry name" value="ATP-dep_AMP-bd_enzyme"/>
</dbReference>
<protein>
    <submittedName>
        <fullName evidence="3">Uncharacterized protein</fullName>
    </submittedName>
</protein>
<dbReference type="EMBL" id="BBYQ01000213">
    <property type="protein sequence ID" value="GAP33140.1"/>
    <property type="molecule type" value="Genomic_DNA"/>
</dbReference>
<feature type="domain" description="AMP-dependent synthetase/ligase" evidence="1">
    <location>
        <begin position="49"/>
        <end position="234"/>
    </location>
</feature>
<dbReference type="Gene3D" id="3.30.300.30">
    <property type="match status" value="1"/>
</dbReference>
<dbReference type="Pfam" id="PF00501">
    <property type="entry name" value="AMP-binding"/>
    <property type="match status" value="1"/>
</dbReference>
<evidence type="ECO:0000313" key="3">
    <source>
        <dbReference type="EMBL" id="GAP33140.1"/>
    </source>
</evidence>
<dbReference type="InterPro" id="IPR000873">
    <property type="entry name" value="AMP-dep_synth/lig_dom"/>
</dbReference>
<dbReference type="InterPro" id="IPR042099">
    <property type="entry name" value="ANL_N_sf"/>
</dbReference>
<dbReference type="PANTHER" id="PTHR43767">
    <property type="entry name" value="LONG-CHAIN-FATTY-ACID--COA LIGASE"/>
    <property type="match status" value="1"/>
</dbReference>
<dbReference type="GeneID" id="93374225"/>
<dbReference type="Gene3D" id="3.40.50.12780">
    <property type="entry name" value="N-terminal domain of ligase-like"/>
    <property type="match status" value="1"/>
</dbReference>
<dbReference type="InterPro" id="IPR045851">
    <property type="entry name" value="AMP-bd_C_sf"/>
</dbReference>
<dbReference type="InterPro" id="IPR025110">
    <property type="entry name" value="AMP-bd_C"/>
</dbReference>
<dbReference type="SUPFAM" id="SSF56801">
    <property type="entry name" value="Acetyl-CoA synthetase-like"/>
    <property type="match status" value="1"/>
</dbReference>
<name>A0A0B8NFN7_9NOCA</name>
<dbReference type="Pfam" id="PF13193">
    <property type="entry name" value="AMP-binding_C"/>
    <property type="match status" value="1"/>
</dbReference>
<reference evidence="3 4" key="2">
    <citation type="journal article" date="2016" name="Genome Announc.">
        <title>Draft Genome Sequence of Erythromycin- and Oxytetracycline-Sensitive Nocardia seriolae Strain U-1 (NBRC 110359).</title>
        <authorList>
            <person name="Imajoh M."/>
            <person name="Sukeda M."/>
            <person name="Shimizu M."/>
            <person name="Yamane J."/>
            <person name="Ohnishi K."/>
            <person name="Oshima S."/>
        </authorList>
    </citation>
    <scope>NUCLEOTIDE SEQUENCE [LARGE SCALE GENOMIC DNA]</scope>
    <source>
        <strain evidence="3 4">U-1</strain>
    </source>
</reference>
<dbReference type="PANTHER" id="PTHR43767:SF1">
    <property type="entry name" value="NONRIBOSOMAL PEPTIDE SYNTHASE PES1 (EUROFUNG)-RELATED"/>
    <property type="match status" value="1"/>
</dbReference>
<gene>
    <name evidence="3" type="ORF">NSK11_contig00213-0008</name>
</gene>
<comment type="caution">
    <text evidence="3">The sequence shown here is derived from an EMBL/GenBank/DDBJ whole genome shotgun (WGS) entry which is preliminary data.</text>
</comment>
<keyword evidence="4" id="KW-1185">Reference proteome</keyword>
<organism evidence="3 4">
    <name type="scientific">Nocardia seriolae</name>
    <dbReference type="NCBI Taxonomy" id="37332"/>
    <lineage>
        <taxon>Bacteria</taxon>
        <taxon>Bacillati</taxon>
        <taxon>Actinomycetota</taxon>
        <taxon>Actinomycetes</taxon>
        <taxon>Mycobacteriales</taxon>
        <taxon>Nocardiaceae</taxon>
        <taxon>Nocardia</taxon>
    </lineage>
</organism>
<reference evidence="4" key="1">
    <citation type="submission" date="2015-07" db="EMBL/GenBank/DDBJ databases">
        <title>Nocardia seriolae U-1 whole genome shotgun sequence.</title>
        <authorList>
            <person name="Imajoh M."/>
            <person name="Fukumoto Y."/>
            <person name="Sukeda M."/>
            <person name="Yamane J."/>
            <person name="Yamasaki K."/>
            <person name="Shimizu M."/>
            <person name="Ohnishi K."/>
            <person name="Oshima S."/>
        </authorList>
    </citation>
    <scope>NUCLEOTIDE SEQUENCE [LARGE SCALE GENOMIC DNA]</scope>
    <source>
        <strain evidence="4">U-1</strain>
    </source>
</reference>
<dbReference type="AlphaFoldDB" id="A0A0B8NFN7"/>
<accession>A0A0B8NFN7</accession>
<evidence type="ECO:0000259" key="2">
    <source>
        <dbReference type="Pfam" id="PF13193"/>
    </source>
</evidence>
<dbReference type="RefSeq" id="WP_052087060.1">
    <property type="nucleotide sequence ID" value="NZ_AP017900.1"/>
</dbReference>
<sequence>MTNTMPSIPLTPLLVPEDPELAVTALQRAVEAAHRGDRAVAPITDPAQARSLPETVAAGTAALLSTSGSSGVPKRTLLSRSALLASARATSERLGGPGDWLLCLPAGFVAGFQVISRAVLGGTRVSALREGRFDPAGFAAAARAMPAGRRYTSLVPTQIARLLADAESRDALAGFDRVLIGGARLDEATDRRLRAVTAAVITYGMTETCGGCVYDGVPLRGVRVRIVDELIHIGGDVVADGYLDPPADQPFYTEDGTRWYRTADRGLLSADVLVPTGRIDDLINTGGVKVSAIAIEQALSEFSDIQAAVVMGVPDPEWGELVGAYVVPRQGVPMPDPELLRDRVRQRLGRAAVPKRFVLGTEVPLLPNSKIDRRAVHQRLTTGTEPAHA</sequence>
<proteinExistence type="predicted"/>
<evidence type="ECO:0000313" key="4">
    <source>
        <dbReference type="Proteomes" id="UP000037179"/>
    </source>
</evidence>
<evidence type="ECO:0000259" key="1">
    <source>
        <dbReference type="Pfam" id="PF00501"/>
    </source>
</evidence>
<feature type="domain" description="AMP-binding enzyme C-terminal" evidence="2">
    <location>
        <begin position="295"/>
        <end position="369"/>
    </location>
</feature>